<dbReference type="Proteomes" id="UP000595897">
    <property type="component" value="Chromosome"/>
</dbReference>
<dbReference type="InterPro" id="IPR018478">
    <property type="entry name" value="Sporu_reg_WhiA_N_dom"/>
</dbReference>
<dbReference type="SUPFAM" id="SSF55608">
    <property type="entry name" value="Homing endonucleases"/>
    <property type="match status" value="1"/>
</dbReference>
<proteinExistence type="inferred from homology"/>
<accession>A0A7R7EP66</accession>
<keyword evidence="3 4" id="KW-0131">Cell cycle</keyword>
<reference evidence="8 9" key="1">
    <citation type="submission" date="2020-11" db="EMBL/GenBank/DDBJ databases">
        <title>Draft genome sequencing of a Lachnospiraceae strain isolated from anoxic soil subjected to BSD treatment.</title>
        <authorList>
            <person name="Uek A."/>
            <person name="Tonouchi A."/>
        </authorList>
    </citation>
    <scope>NUCLEOTIDE SEQUENCE [LARGE SCALE GENOMIC DNA]</scope>
    <source>
        <strain evidence="8 9">TB5</strain>
    </source>
</reference>
<dbReference type="GO" id="GO:0051301">
    <property type="term" value="P:cell division"/>
    <property type="evidence" value="ECO:0007669"/>
    <property type="project" value="UniProtKB-UniRule"/>
</dbReference>
<evidence type="ECO:0000259" key="7">
    <source>
        <dbReference type="Pfam" id="PF14527"/>
    </source>
</evidence>
<evidence type="ECO:0000313" key="9">
    <source>
        <dbReference type="Proteomes" id="UP000595897"/>
    </source>
</evidence>
<dbReference type="EMBL" id="AP024169">
    <property type="protein sequence ID" value="BCN32530.1"/>
    <property type="molecule type" value="Genomic_DNA"/>
</dbReference>
<comment type="function">
    <text evidence="4">Involved in cell division and chromosome segregation.</text>
</comment>
<dbReference type="GO" id="GO:0043937">
    <property type="term" value="P:regulation of sporulation"/>
    <property type="evidence" value="ECO:0007669"/>
    <property type="project" value="InterPro"/>
</dbReference>
<feature type="domain" description="Sporulation transcription regulator WhiA N-terminal" evidence="6">
    <location>
        <begin position="19"/>
        <end position="107"/>
    </location>
</feature>
<dbReference type="GO" id="GO:0003677">
    <property type="term" value="F:DNA binding"/>
    <property type="evidence" value="ECO:0007669"/>
    <property type="project" value="UniProtKB-UniRule"/>
</dbReference>
<comment type="similarity">
    <text evidence="4">Belongs to the WhiA family.</text>
</comment>
<feature type="domain" description="WhiA LAGLIDADG-like" evidence="7">
    <location>
        <begin position="132"/>
        <end position="223"/>
    </location>
</feature>
<dbReference type="NCBIfam" id="TIGR00647">
    <property type="entry name" value="DNA_bind_WhiA"/>
    <property type="match status" value="1"/>
</dbReference>
<evidence type="ECO:0000313" key="8">
    <source>
        <dbReference type="EMBL" id="BCN32530.1"/>
    </source>
</evidence>
<dbReference type="AlphaFoldDB" id="A0A7R7EP66"/>
<dbReference type="PANTHER" id="PTHR37307:SF1">
    <property type="entry name" value="CELL DIVISION PROTEIN WHIA-RELATED"/>
    <property type="match status" value="1"/>
</dbReference>
<dbReference type="HAMAP" id="MF_01420">
    <property type="entry name" value="HTH_type_WhiA"/>
    <property type="match status" value="1"/>
</dbReference>
<feature type="domain" description="Sporulation regulator WhiA C-terminal" evidence="5">
    <location>
        <begin position="226"/>
        <end position="306"/>
    </location>
</feature>
<keyword evidence="9" id="KW-1185">Reference proteome</keyword>
<organism evidence="8 9">
    <name type="scientific">Anaeromicropila herbilytica</name>
    <dbReference type="NCBI Taxonomy" id="2785025"/>
    <lineage>
        <taxon>Bacteria</taxon>
        <taxon>Bacillati</taxon>
        <taxon>Bacillota</taxon>
        <taxon>Clostridia</taxon>
        <taxon>Lachnospirales</taxon>
        <taxon>Lachnospiraceae</taxon>
        <taxon>Anaeromicropila</taxon>
    </lineage>
</organism>
<dbReference type="Pfam" id="PF14527">
    <property type="entry name" value="LAGLIDADG_WhiA"/>
    <property type="match status" value="1"/>
</dbReference>
<dbReference type="RefSeq" id="WP_271713574.1">
    <property type="nucleotide sequence ID" value="NZ_AP024169.1"/>
</dbReference>
<dbReference type="InterPro" id="IPR003802">
    <property type="entry name" value="Sporulation_regulator_WhiA"/>
</dbReference>
<dbReference type="PANTHER" id="PTHR37307">
    <property type="entry name" value="CELL DIVISION PROTEIN WHIA-RELATED"/>
    <property type="match status" value="1"/>
</dbReference>
<keyword evidence="1 4" id="KW-0132">Cell division</keyword>
<protein>
    <recommendedName>
        <fullName evidence="4">Probable cell division protein WhiA</fullName>
    </recommendedName>
</protein>
<dbReference type="InterPro" id="IPR039518">
    <property type="entry name" value="WhiA_LAGLIDADG_dom"/>
</dbReference>
<evidence type="ECO:0000256" key="3">
    <source>
        <dbReference type="ARBA" id="ARBA00023306"/>
    </source>
</evidence>
<dbReference type="InterPro" id="IPR023054">
    <property type="entry name" value="Sporulation_regulator_WhiA_C"/>
</dbReference>
<evidence type="ECO:0000259" key="6">
    <source>
        <dbReference type="Pfam" id="PF10298"/>
    </source>
</evidence>
<name>A0A7R7EP66_9FIRM</name>
<evidence type="ECO:0000256" key="2">
    <source>
        <dbReference type="ARBA" id="ARBA00023125"/>
    </source>
</evidence>
<keyword evidence="2 4" id="KW-0238">DNA-binding</keyword>
<sequence>MSFSREVKDELSRQLSSARHCQIAEITAIISLCGRVSINEKEEYYIKIHTENLTVARKYYTLIKKTFQVNPEILVKRNHYLKKSKLYMIVIKDSKVSMKILKATKLIDSDGEVQENLSIVDNVVVQNTCCKRSFIRGAFLAAGSISDPEKTYHFEIVAATESKAKQIQDIIGAFDIDAKIILRKKYYVVYVKDGSQIVDLLNIMEAHISLMNLENVRILKEMRNSINRQVNCETANINKTVAAASKQVEDILYIKDTVGLSELSEGLEDIARLRFEYPESSLKELGELLNPPIGKSGVNHRLRKISIFADNLREQKEEVNHGIKTNNN</sequence>
<evidence type="ECO:0000259" key="5">
    <source>
        <dbReference type="Pfam" id="PF02650"/>
    </source>
</evidence>
<evidence type="ECO:0000256" key="1">
    <source>
        <dbReference type="ARBA" id="ARBA00022618"/>
    </source>
</evidence>
<evidence type="ECO:0000256" key="4">
    <source>
        <dbReference type="HAMAP-Rule" id="MF_01420"/>
    </source>
</evidence>
<dbReference type="InterPro" id="IPR027434">
    <property type="entry name" value="Homing_endonucl"/>
</dbReference>
<dbReference type="KEGG" id="ahb:bsdtb5_38250"/>
<dbReference type="Gene3D" id="3.10.28.10">
    <property type="entry name" value="Homing endonucleases"/>
    <property type="match status" value="1"/>
</dbReference>
<dbReference type="Pfam" id="PF02650">
    <property type="entry name" value="HTH_WhiA"/>
    <property type="match status" value="1"/>
</dbReference>
<gene>
    <name evidence="4 8" type="primary">whiA</name>
    <name evidence="8" type="ORF">bsdtb5_38250</name>
</gene>
<dbReference type="Pfam" id="PF10298">
    <property type="entry name" value="WhiA_N"/>
    <property type="match status" value="1"/>
</dbReference>